<keyword evidence="2" id="KW-0812">Transmembrane</keyword>
<dbReference type="EMBL" id="MLJW01000003">
    <property type="protein sequence ID" value="OIR18273.1"/>
    <property type="molecule type" value="Genomic_DNA"/>
</dbReference>
<keyword evidence="3" id="KW-0808">Transferase</keyword>
<feature type="transmembrane region" description="Helical" evidence="2">
    <location>
        <begin position="193"/>
        <end position="212"/>
    </location>
</feature>
<feature type="transmembrane region" description="Helical" evidence="2">
    <location>
        <begin position="264"/>
        <end position="284"/>
    </location>
</feature>
<name>A0A1J5TBN5_9ZZZZ</name>
<feature type="transmembrane region" description="Helical" evidence="2">
    <location>
        <begin position="47"/>
        <end position="71"/>
    </location>
</feature>
<feature type="transmembrane region" description="Helical" evidence="2">
    <location>
        <begin position="233"/>
        <end position="252"/>
    </location>
</feature>
<keyword evidence="2" id="KW-1133">Transmembrane helix</keyword>
<dbReference type="CDD" id="cd02440">
    <property type="entry name" value="AdoMet_MTases"/>
    <property type="match status" value="1"/>
</dbReference>
<feature type="transmembrane region" description="Helical" evidence="2">
    <location>
        <begin position="418"/>
        <end position="435"/>
    </location>
</feature>
<comment type="caution">
    <text evidence="3">The sequence shown here is derived from an EMBL/GenBank/DDBJ whole genome shotgun (WGS) entry which is preliminary data.</text>
</comment>
<dbReference type="GO" id="GO:0006596">
    <property type="term" value="P:polyamine biosynthetic process"/>
    <property type="evidence" value="ECO:0007669"/>
    <property type="project" value="UniProtKB-KW"/>
</dbReference>
<dbReference type="GO" id="GO:0004766">
    <property type="term" value="F:spermidine synthase activity"/>
    <property type="evidence" value="ECO:0007669"/>
    <property type="project" value="UniProtKB-EC"/>
</dbReference>
<feature type="transmembrane region" description="Helical" evidence="2">
    <location>
        <begin position="83"/>
        <end position="104"/>
    </location>
</feature>
<keyword evidence="2" id="KW-0472">Membrane</keyword>
<dbReference type="Pfam" id="PF01564">
    <property type="entry name" value="Spermine_synth"/>
    <property type="match status" value="1"/>
</dbReference>
<accession>A0A1J5TBN5</accession>
<feature type="transmembrane region" description="Helical" evidence="2">
    <location>
        <begin position="162"/>
        <end position="181"/>
    </location>
</feature>
<reference evidence="3" key="1">
    <citation type="submission" date="2016-10" db="EMBL/GenBank/DDBJ databases">
        <title>Sequence of Gallionella enrichment culture.</title>
        <authorList>
            <person name="Poehlein A."/>
            <person name="Muehling M."/>
            <person name="Daniel R."/>
        </authorList>
    </citation>
    <scope>NUCLEOTIDE SEQUENCE</scope>
</reference>
<organism evidence="3">
    <name type="scientific">mine drainage metagenome</name>
    <dbReference type="NCBI Taxonomy" id="410659"/>
    <lineage>
        <taxon>unclassified sequences</taxon>
        <taxon>metagenomes</taxon>
        <taxon>ecological metagenomes</taxon>
    </lineage>
</organism>
<dbReference type="EC" id="2.5.1.16" evidence="3"/>
<dbReference type="SUPFAM" id="SSF53335">
    <property type="entry name" value="S-adenosyl-L-methionine-dependent methyltransferases"/>
    <property type="match status" value="1"/>
</dbReference>
<feature type="transmembrane region" description="Helical" evidence="2">
    <location>
        <begin position="395"/>
        <end position="413"/>
    </location>
</feature>
<feature type="transmembrane region" description="Helical" evidence="2">
    <location>
        <begin position="17"/>
        <end position="35"/>
    </location>
</feature>
<evidence type="ECO:0000256" key="1">
    <source>
        <dbReference type="ARBA" id="ARBA00023115"/>
    </source>
</evidence>
<keyword evidence="1" id="KW-0620">Polyamine biosynthesis</keyword>
<proteinExistence type="predicted"/>
<dbReference type="PANTHER" id="PTHR43317:SF1">
    <property type="entry name" value="THERMOSPERMINE SYNTHASE ACAULIS5"/>
    <property type="match status" value="1"/>
</dbReference>
<evidence type="ECO:0000313" key="3">
    <source>
        <dbReference type="EMBL" id="OIR18273.1"/>
    </source>
</evidence>
<feature type="transmembrane region" description="Helical" evidence="2">
    <location>
        <begin position="291"/>
        <end position="311"/>
    </location>
</feature>
<dbReference type="AlphaFoldDB" id="A0A1J5TBN5"/>
<feature type="transmembrane region" description="Helical" evidence="2">
    <location>
        <begin position="331"/>
        <end position="355"/>
    </location>
</feature>
<gene>
    <name evidence="3" type="primary">speE_2</name>
    <name evidence="3" type="ORF">GALL_16010</name>
</gene>
<dbReference type="InterPro" id="IPR029063">
    <property type="entry name" value="SAM-dependent_MTases_sf"/>
</dbReference>
<feature type="transmembrane region" description="Helical" evidence="2">
    <location>
        <begin position="367"/>
        <end position="389"/>
    </location>
</feature>
<feature type="transmembrane region" description="Helical" evidence="2">
    <location>
        <begin position="124"/>
        <end position="150"/>
    </location>
</feature>
<dbReference type="PANTHER" id="PTHR43317">
    <property type="entry name" value="THERMOSPERMINE SYNTHASE ACAULIS5"/>
    <property type="match status" value="1"/>
</dbReference>
<protein>
    <submittedName>
        <fullName evidence="3">Spermidine synthase</fullName>
        <ecNumber evidence="3">2.5.1.16</ecNumber>
    </submittedName>
</protein>
<sequence length="879" mass="96307">MPLNQPSNINSGSAHKVWWLVAVLYCFSGLTSLAYEVLWSRMLSMQFGVSIFGVVLTVAAFMLGLGSGSLAGIKWAKQSKEPITIFAVLEIGIAIYALLLPLLLRSSNGWMEGVASQLTLLQWYLLQGAGAFCLLLIPAFAMGAGFALVLKTVEQTPISLGKIYGLNTLGGVAGAIFPLWSLPAIGWTDSVRIMAMVGMGVGISALAVSRSVNRAKPLLQEKENRSERPPISALMVYAGIGAGSIMLEIGWVRLYGMIMLRTEYVLGLILAVFLLGIALGSMFLPRLKKYGLSAFMPFVIGGGVLLGLLMLPATSAWIEQSDFKSFFWATTYQALILGVFTLPITLALGAWLPLMASRYDDAESSGVWLYGANCLGGSAGAVIACLIFIPLLGSVGMVALCAVAITALGLIWVKSRWAWLGFAFMLVAAWSLRTMPPVHELLPRIEADSRNLYLYEDAISLTHVVQQPDGQRVLLSDLQRMDASTDPSAVEIQKDQARLALLLHPAPKSVLFLGLGTGISAAGSKPFPSLIRSAVELSQGSINSAKYLFSPVNGNILDQVQIQRDDARHFLSSTQRHYDVIVGDLFHPDIAGMGSLLSVQQFERAKNRLNRGGVFVQWLALNQFEIESLKVVLRSFQHVYPNAQLFMDGMHLALVGPENEFSGANAILQNLERMNPAEQSQATGAEGAWTWIGRYWGPIDEMNGPLQDEWEPYIEYKLPRARYDGNVNLANLMLWLLQRHPEPEAAMRLLAIDANDKSKFGRDYVATELTVRAWVLSIQGDAAKAGNLIWLAYQANPRDRWIANSLADSMWQSLTQAKDHGLSERDALQRIIKVYPDHVGALRALWHLESTEGKPQAAEQYRSRLLANSPLDSEAKSIQ</sequence>
<dbReference type="Gene3D" id="3.40.50.150">
    <property type="entry name" value="Vaccinia Virus protein VP39"/>
    <property type="match status" value="1"/>
</dbReference>
<evidence type="ECO:0000256" key="2">
    <source>
        <dbReference type="SAM" id="Phobius"/>
    </source>
</evidence>